<reference evidence="6 7" key="1">
    <citation type="submission" date="2024-09" db="EMBL/GenBank/DDBJ databases">
        <authorList>
            <person name="Sun Q."/>
            <person name="Mori K."/>
        </authorList>
    </citation>
    <scope>NUCLEOTIDE SEQUENCE [LARGE SCALE GENOMIC DNA]</scope>
    <source>
        <strain evidence="6 7">TISTR 1856</strain>
    </source>
</reference>
<gene>
    <name evidence="6" type="ORF">ACFFVI_07550</name>
</gene>
<organism evidence="6 7">
    <name type="scientific">Kineococcus gynurae</name>
    <dbReference type="NCBI Taxonomy" id="452979"/>
    <lineage>
        <taxon>Bacteria</taxon>
        <taxon>Bacillati</taxon>
        <taxon>Actinomycetota</taxon>
        <taxon>Actinomycetes</taxon>
        <taxon>Kineosporiales</taxon>
        <taxon>Kineosporiaceae</taxon>
        <taxon>Kineococcus</taxon>
    </lineage>
</organism>
<evidence type="ECO:0000256" key="5">
    <source>
        <dbReference type="SAM" id="MobiDB-lite"/>
    </source>
</evidence>
<dbReference type="SUPFAM" id="SSF56235">
    <property type="entry name" value="N-terminal nucleophile aminohydrolases (Ntn hydrolases)"/>
    <property type="match status" value="1"/>
</dbReference>
<dbReference type="InterPro" id="IPR043137">
    <property type="entry name" value="GGT_ssub_C"/>
</dbReference>
<evidence type="ECO:0000313" key="7">
    <source>
        <dbReference type="Proteomes" id="UP001589748"/>
    </source>
</evidence>
<dbReference type="GO" id="GO:0103068">
    <property type="term" value="F:leukotriene C4 gamma-glutamyl transferase activity"/>
    <property type="evidence" value="ECO:0007669"/>
    <property type="project" value="UniProtKB-EC"/>
</dbReference>
<comment type="similarity">
    <text evidence="1">Belongs to the gamma-glutamyltransferase family.</text>
</comment>
<dbReference type="PRINTS" id="PR01210">
    <property type="entry name" value="GGTRANSPTASE"/>
</dbReference>
<keyword evidence="3" id="KW-0378">Hydrolase</keyword>
<feature type="region of interest" description="Disordered" evidence="5">
    <location>
        <begin position="511"/>
        <end position="533"/>
    </location>
</feature>
<dbReference type="PANTHER" id="PTHR43199">
    <property type="entry name" value="GLUTATHIONE HYDROLASE"/>
    <property type="match status" value="1"/>
</dbReference>
<protein>
    <submittedName>
        <fullName evidence="6">Gamma-glutamyltransferase</fullName>
        <ecNumber evidence="6">2.3.2.2</ecNumber>
    </submittedName>
</protein>
<dbReference type="InterPro" id="IPR029055">
    <property type="entry name" value="Ntn_hydrolases_N"/>
</dbReference>
<keyword evidence="2 6" id="KW-0808">Transferase</keyword>
<proteinExistence type="inferred from homology"/>
<evidence type="ECO:0000256" key="2">
    <source>
        <dbReference type="ARBA" id="ARBA00022679"/>
    </source>
</evidence>
<keyword evidence="7" id="KW-1185">Reference proteome</keyword>
<evidence type="ECO:0000256" key="3">
    <source>
        <dbReference type="ARBA" id="ARBA00022801"/>
    </source>
</evidence>
<evidence type="ECO:0000313" key="6">
    <source>
        <dbReference type="EMBL" id="MFB9376819.1"/>
    </source>
</evidence>
<dbReference type="Pfam" id="PF01019">
    <property type="entry name" value="G_glu_transpept"/>
    <property type="match status" value="1"/>
</dbReference>
<dbReference type="EMBL" id="JBHMDM010000004">
    <property type="protein sequence ID" value="MFB9376819.1"/>
    <property type="molecule type" value="Genomic_DNA"/>
</dbReference>
<dbReference type="EC" id="2.3.2.2" evidence="6"/>
<accession>A0ABV5LRU5</accession>
<dbReference type="Gene3D" id="3.60.20.40">
    <property type="match status" value="1"/>
</dbReference>
<keyword evidence="6" id="KW-0012">Acyltransferase</keyword>
<dbReference type="Proteomes" id="UP001589748">
    <property type="component" value="Unassembled WGS sequence"/>
</dbReference>
<name>A0ABV5LRU5_9ACTN</name>
<dbReference type="PANTHER" id="PTHR43199:SF1">
    <property type="entry name" value="GLUTATHIONE HYDROLASE PROENZYME"/>
    <property type="match status" value="1"/>
</dbReference>
<dbReference type="InterPro" id="IPR051792">
    <property type="entry name" value="GGT_bact"/>
</dbReference>
<sequence length="533" mass="54509">MTVVRTLAGEDVPLVAPGCAVAGPNLASAEAGEELAEAGGNAVDCALAAIVAALVSEPGIASLGGGAFVTVTGPGIEPVTVDGSVAMPGLGLPPEAFGHGLDPVHLPGYGDTRTEVGPGSVATPGTLRALELASHRFGRLPFASVLRPAARIAREGFTFGRAADYYLGHARESIFERDPAVRAVLTGEDGPAAAGDRLRLPELGDFLDEVAREGSRVLHEGEVAVRLVEGLRAGGGILTLEDLSAYTPVLRPALRIRTGGWEWATNPPPSVGGTMLAAMLLLADGVDRDAGWDDRDLVAVERAVLARRIPELDLARDRTAAAQALIDDIAAHGPEWLHTSPSTVHVSAVDSDGTACAVTASSGYGCGLAVPGTGIWLNNCLGERELNRRGVHALAPGERLVSNMTPTVGRRADGTVLAIGSPGADRIATAVFQTLLALGSGADLDAAIGRPRVHVTCTEDGTPQFLEAEADVSLAPEDADGLPVRRHAPHSMFFGGVAAARRGPDGRIGAAADPRREGAVAVAGPGGVQNSPT</sequence>
<evidence type="ECO:0000256" key="4">
    <source>
        <dbReference type="ARBA" id="ARBA00023145"/>
    </source>
</evidence>
<dbReference type="RefSeq" id="WP_380135714.1">
    <property type="nucleotide sequence ID" value="NZ_JBHLUI010000003.1"/>
</dbReference>
<keyword evidence="4" id="KW-0865">Zymogen</keyword>
<comment type="caution">
    <text evidence="6">The sequence shown here is derived from an EMBL/GenBank/DDBJ whole genome shotgun (WGS) entry which is preliminary data.</text>
</comment>
<evidence type="ECO:0000256" key="1">
    <source>
        <dbReference type="ARBA" id="ARBA00009381"/>
    </source>
</evidence>